<evidence type="ECO:0000313" key="2">
    <source>
        <dbReference type="EMBL" id="GAA1988655.1"/>
    </source>
</evidence>
<dbReference type="Gene3D" id="1.10.287.1060">
    <property type="entry name" value="ESAT-6-like"/>
    <property type="match status" value="1"/>
</dbReference>
<gene>
    <name evidence="2" type="ORF">GCM10009754_78490</name>
</gene>
<evidence type="ECO:0000313" key="3">
    <source>
        <dbReference type="Proteomes" id="UP001501116"/>
    </source>
</evidence>
<accession>A0ABN2SLN5</accession>
<sequence length="319" mass="30626">MTAPATAPDAGQVDITQTLGDLESTLVAVQGNDWVTAGLSGATTAADLLGSGSDPLSGIVNAGFGWLTGLVDFLAAPLKTLAGDPGSMNSSARDMHGAGQSLASHADSYQQAAGKETGGWSGEAASGYQNTSGKLADQLRAISKASAGVSSAMSGASEVVGQAQRIVTELVGEASGQITTIMTQAMAAAQVTGGASVAAAIPECVRVATQYGGQIAGKMGALLSSGQNLTTLLLAVVKSLEVVDKAITQTTGKGSSTHGSAGSPGSSSTSGSARASSTAESPGALGASGASGAAAGAAGSPASARKPGSTEEQGVPASA</sequence>
<dbReference type="InterPro" id="IPR036689">
    <property type="entry name" value="ESAT-6-like_sf"/>
</dbReference>
<proteinExistence type="predicted"/>
<evidence type="ECO:0008006" key="4">
    <source>
        <dbReference type="Google" id="ProtNLM"/>
    </source>
</evidence>
<feature type="compositionally biased region" description="Polar residues" evidence="1">
    <location>
        <begin position="101"/>
        <end position="111"/>
    </location>
</feature>
<keyword evidence="3" id="KW-1185">Reference proteome</keyword>
<comment type="caution">
    <text evidence="2">The sequence shown here is derived from an EMBL/GenBank/DDBJ whole genome shotgun (WGS) entry which is preliminary data.</text>
</comment>
<feature type="region of interest" description="Disordered" evidence="1">
    <location>
        <begin position="87"/>
        <end position="125"/>
    </location>
</feature>
<organism evidence="2 3">
    <name type="scientific">Amycolatopsis minnesotensis</name>
    <dbReference type="NCBI Taxonomy" id="337894"/>
    <lineage>
        <taxon>Bacteria</taxon>
        <taxon>Bacillati</taxon>
        <taxon>Actinomycetota</taxon>
        <taxon>Actinomycetes</taxon>
        <taxon>Pseudonocardiales</taxon>
        <taxon>Pseudonocardiaceae</taxon>
        <taxon>Amycolatopsis</taxon>
    </lineage>
</organism>
<dbReference type="RefSeq" id="WP_344430534.1">
    <property type="nucleotide sequence ID" value="NZ_BAAANN010000049.1"/>
</dbReference>
<evidence type="ECO:0000256" key="1">
    <source>
        <dbReference type="SAM" id="MobiDB-lite"/>
    </source>
</evidence>
<feature type="compositionally biased region" description="Low complexity" evidence="1">
    <location>
        <begin position="254"/>
        <end position="307"/>
    </location>
</feature>
<feature type="region of interest" description="Disordered" evidence="1">
    <location>
        <begin position="250"/>
        <end position="319"/>
    </location>
</feature>
<dbReference type="SUPFAM" id="SSF140453">
    <property type="entry name" value="EsxAB dimer-like"/>
    <property type="match status" value="1"/>
</dbReference>
<protein>
    <recommendedName>
        <fullName evidence="4">ESX-1 secretion-associated protein EspA/EspE-like domain-containing protein</fullName>
    </recommendedName>
</protein>
<name>A0ABN2SLN5_9PSEU</name>
<dbReference type="EMBL" id="BAAANN010000049">
    <property type="protein sequence ID" value="GAA1988655.1"/>
    <property type="molecule type" value="Genomic_DNA"/>
</dbReference>
<dbReference type="Proteomes" id="UP001501116">
    <property type="component" value="Unassembled WGS sequence"/>
</dbReference>
<reference evidence="2 3" key="1">
    <citation type="journal article" date="2019" name="Int. J. Syst. Evol. Microbiol.">
        <title>The Global Catalogue of Microorganisms (GCM) 10K type strain sequencing project: providing services to taxonomists for standard genome sequencing and annotation.</title>
        <authorList>
            <consortium name="The Broad Institute Genomics Platform"/>
            <consortium name="The Broad Institute Genome Sequencing Center for Infectious Disease"/>
            <person name="Wu L."/>
            <person name="Ma J."/>
        </authorList>
    </citation>
    <scope>NUCLEOTIDE SEQUENCE [LARGE SCALE GENOMIC DNA]</scope>
    <source>
        <strain evidence="2 3">JCM 14545</strain>
    </source>
</reference>